<sequence length="952" mass="104009">MSSITLRKAQPRTETAAAAAAMERRWNPSPAVQMGTKLVGEQGQKAVVAAWLKAALLRDEEARTTIQDIYARLGDTFPFPPSIPPPTTPNDLIPMIMDALPSVAVLEGNQIAARLQNVDFEHCAEIWASVGWDMTVWVLQYVQSRLSVNKVKGGVKEEAEVRAGHGLVGTGVSLTCHQGTVQVDEARGDFTPKIADAAATTSTNLPPPPVTKPIKATAAAVPTDKIPDSAFTLLNTSSLPFPHLSIRKNFRTIVVDSIPVSKIIPPPSAGPIGAPVLPPVAPPVDVDAEEPEMKTFERIVSTGKYTEQVLGRPGSVRVAKAWLHAWLVPSAAQNISSVTDLTTTTSKRSNKDKVNAVKHVEATSMTPLSDIYDVYSRYGFHPPSCPILSFSEFHDLLRNVDEVAAENSTTEPVWNQPNTGLLLRNDIPLDLLRSTPSTTTLPLESPNPATFENPPSASPLTNTASSVLVQASFRYPPNEFIDAEPYLAPAAETGGTNPTPAPAVPVTKGKHFKEHDIVWRSVGLNLARWVKAEKGKRTAKAELEVASALGVERERERKRQRLEFGEPPVQMQNGGPGVQGGQRQGQGQGMAQPSMFVRPAQPKTPEERRRIMMTAWLQDNYTRHGDPNFRIEQKTLWQSFLAQVVRTLPPWESEMFTYMRPNELFGLTTEIWGTKLSAEEAPPGADGVPARQTFWICGIVPKQSRVQPSLPPVQQQQQPQQMRMMPPPRLPSMATEQKMNTIQPRNPLMHAVQQKPPPSRFLPNPGYNAQPSSAASSSRSQDYPPYVGHQQQSIPTSTSSHAYQSHPHHSQPPMVPSMGSDVSRQSYPPVQQPSERPLHPAHVSPRNSLSGYLAPLPEPQQHRSAHDSSMLPPMYAPATSLSHHPIPRQSTWETPSSRESSSTGIVLPLPPLSYHQSRLSSFPFASGSTVFDHAPLRSPASHPHGDGAGNQK</sequence>
<name>A0ACC2W004_9TREE</name>
<proteinExistence type="predicted"/>
<dbReference type="EMBL" id="JASBWT010000005">
    <property type="protein sequence ID" value="KAJ9104660.1"/>
    <property type="molecule type" value="Genomic_DNA"/>
</dbReference>
<gene>
    <name evidence="1" type="ORF">QFC21_002158</name>
</gene>
<keyword evidence="2" id="KW-1185">Reference proteome</keyword>
<reference evidence="1" key="1">
    <citation type="submission" date="2023-04" db="EMBL/GenBank/DDBJ databases">
        <title>Draft Genome sequencing of Naganishia species isolated from polar environments using Oxford Nanopore Technology.</title>
        <authorList>
            <person name="Leo P."/>
            <person name="Venkateswaran K."/>
        </authorList>
    </citation>
    <scope>NUCLEOTIDE SEQUENCE</scope>
    <source>
        <strain evidence="1">MNA-CCFEE 5423</strain>
    </source>
</reference>
<evidence type="ECO:0000313" key="1">
    <source>
        <dbReference type="EMBL" id="KAJ9104660.1"/>
    </source>
</evidence>
<organism evidence="1 2">
    <name type="scientific">Naganishia friedmannii</name>
    <dbReference type="NCBI Taxonomy" id="89922"/>
    <lineage>
        <taxon>Eukaryota</taxon>
        <taxon>Fungi</taxon>
        <taxon>Dikarya</taxon>
        <taxon>Basidiomycota</taxon>
        <taxon>Agaricomycotina</taxon>
        <taxon>Tremellomycetes</taxon>
        <taxon>Filobasidiales</taxon>
        <taxon>Filobasidiaceae</taxon>
        <taxon>Naganishia</taxon>
    </lineage>
</organism>
<evidence type="ECO:0000313" key="2">
    <source>
        <dbReference type="Proteomes" id="UP001227268"/>
    </source>
</evidence>
<comment type="caution">
    <text evidence="1">The sequence shown here is derived from an EMBL/GenBank/DDBJ whole genome shotgun (WGS) entry which is preliminary data.</text>
</comment>
<accession>A0ACC2W004</accession>
<protein>
    <submittedName>
        <fullName evidence="1">Uncharacterized protein</fullName>
    </submittedName>
</protein>
<dbReference type="Proteomes" id="UP001227268">
    <property type="component" value="Unassembled WGS sequence"/>
</dbReference>